<comment type="similarity">
    <text evidence="1">Belongs to the leucine-binding protein family.</text>
</comment>
<dbReference type="AlphaFoldDB" id="A0A9E6Y036"/>
<dbReference type="InterPro" id="IPR028082">
    <property type="entry name" value="Peripla_BP_I"/>
</dbReference>
<dbReference type="Pfam" id="PF13458">
    <property type="entry name" value="Peripla_BP_6"/>
    <property type="match status" value="1"/>
</dbReference>
<evidence type="ECO:0000256" key="2">
    <source>
        <dbReference type="ARBA" id="ARBA00022729"/>
    </source>
</evidence>
<evidence type="ECO:0000256" key="3">
    <source>
        <dbReference type="SAM" id="MobiDB-lite"/>
    </source>
</evidence>
<evidence type="ECO:0000256" key="1">
    <source>
        <dbReference type="ARBA" id="ARBA00010062"/>
    </source>
</evidence>
<gene>
    <name evidence="6" type="ORF">DSM104329_03897</name>
</gene>
<dbReference type="Proteomes" id="UP001162834">
    <property type="component" value="Chromosome"/>
</dbReference>
<name>A0A9E6Y036_9ACTN</name>
<keyword evidence="2 4" id="KW-0732">Signal</keyword>
<feature type="domain" description="Leucine-binding protein" evidence="5">
    <location>
        <begin position="42"/>
        <end position="354"/>
    </location>
</feature>
<evidence type="ECO:0000259" key="5">
    <source>
        <dbReference type="Pfam" id="PF13458"/>
    </source>
</evidence>
<sequence length="383" mass="40147">MRSRAIICVLTAGVLACVLLACGSSGPQTTTPPDDLTIYSALPLRGAAAERARDVLDGEQMAIGEIAGTPRTYPVSLRTLDDAGPAGEFKPDATLEAAKVAAADPHAIAYVGGQDAAATALSLPPLNEQGILQVSPGATYDGFTGGDGSGAGEPAKYRPSGEATFSRMAPRDATQSRAIAELMHEHGCRRIALLRAPSAFDASLAELVGKAADRLGMRVVYDDQVRTEPDARERAAQDVAQRGPDCATFAATVHDAPAGLFRALHHEMPGLWMVAPAALSDDGVARSLGPAASSVVIVGPPQPDAAFTARFARQFGRPPGPWAPYGRDAMRRVLEAIERAGQDGNDRRAVVDAYLALPDPPERLALWRASPTGLAYDRELVVD</sequence>
<accession>A0A9E6Y036</accession>
<feature type="region of interest" description="Disordered" evidence="3">
    <location>
        <begin position="145"/>
        <end position="170"/>
    </location>
</feature>
<dbReference type="PROSITE" id="PS51257">
    <property type="entry name" value="PROKAR_LIPOPROTEIN"/>
    <property type="match status" value="1"/>
</dbReference>
<evidence type="ECO:0000313" key="7">
    <source>
        <dbReference type="Proteomes" id="UP001162834"/>
    </source>
</evidence>
<organism evidence="6 7">
    <name type="scientific">Capillimicrobium parvum</name>
    <dbReference type="NCBI Taxonomy" id="2884022"/>
    <lineage>
        <taxon>Bacteria</taxon>
        <taxon>Bacillati</taxon>
        <taxon>Actinomycetota</taxon>
        <taxon>Thermoleophilia</taxon>
        <taxon>Solirubrobacterales</taxon>
        <taxon>Capillimicrobiaceae</taxon>
        <taxon>Capillimicrobium</taxon>
    </lineage>
</organism>
<feature type="chain" id="PRO_5039679019" description="Leucine-binding protein domain-containing protein" evidence="4">
    <location>
        <begin position="22"/>
        <end position="383"/>
    </location>
</feature>
<reference evidence="6" key="1">
    <citation type="journal article" date="2022" name="Int. J. Syst. Evol. Microbiol.">
        <title>Pseudomonas aegrilactucae sp. nov. and Pseudomonas morbosilactucae sp. nov., pathogens causing bacterial rot of lettuce in Japan.</title>
        <authorList>
            <person name="Sawada H."/>
            <person name="Fujikawa T."/>
            <person name="Satou M."/>
        </authorList>
    </citation>
    <scope>NUCLEOTIDE SEQUENCE</scope>
    <source>
        <strain evidence="6">0166_1</strain>
    </source>
</reference>
<dbReference type="PANTHER" id="PTHR30483:SF6">
    <property type="entry name" value="PERIPLASMIC BINDING PROTEIN OF ABC TRANSPORTER FOR NATURAL AMINO ACIDS"/>
    <property type="match status" value="1"/>
</dbReference>
<dbReference type="RefSeq" id="WP_259311536.1">
    <property type="nucleotide sequence ID" value="NZ_CP087164.1"/>
</dbReference>
<dbReference type="KEGG" id="sbae:DSM104329_03897"/>
<proteinExistence type="inferred from homology"/>
<dbReference type="InterPro" id="IPR028081">
    <property type="entry name" value="Leu-bd"/>
</dbReference>
<evidence type="ECO:0000256" key="4">
    <source>
        <dbReference type="SAM" id="SignalP"/>
    </source>
</evidence>
<dbReference type="EMBL" id="CP087164">
    <property type="protein sequence ID" value="UGS37481.1"/>
    <property type="molecule type" value="Genomic_DNA"/>
</dbReference>
<evidence type="ECO:0000313" key="6">
    <source>
        <dbReference type="EMBL" id="UGS37481.1"/>
    </source>
</evidence>
<dbReference type="Gene3D" id="3.40.50.2300">
    <property type="match status" value="2"/>
</dbReference>
<dbReference type="InterPro" id="IPR051010">
    <property type="entry name" value="BCAA_transport"/>
</dbReference>
<protein>
    <recommendedName>
        <fullName evidence="5">Leucine-binding protein domain-containing protein</fullName>
    </recommendedName>
</protein>
<keyword evidence="7" id="KW-1185">Reference proteome</keyword>
<dbReference type="SUPFAM" id="SSF53822">
    <property type="entry name" value="Periplasmic binding protein-like I"/>
    <property type="match status" value="1"/>
</dbReference>
<dbReference type="PANTHER" id="PTHR30483">
    <property type="entry name" value="LEUCINE-SPECIFIC-BINDING PROTEIN"/>
    <property type="match status" value="1"/>
</dbReference>
<feature type="signal peptide" evidence="4">
    <location>
        <begin position="1"/>
        <end position="21"/>
    </location>
</feature>